<evidence type="ECO:0000256" key="2">
    <source>
        <dbReference type="ARBA" id="ARBA00023242"/>
    </source>
</evidence>
<organism evidence="3">
    <name type="scientific">Petromyces alliaceus</name>
    <name type="common">Aspergillus alliaceus</name>
    <dbReference type="NCBI Taxonomy" id="209559"/>
    <lineage>
        <taxon>Eukaryota</taxon>
        <taxon>Fungi</taxon>
        <taxon>Dikarya</taxon>
        <taxon>Ascomycota</taxon>
        <taxon>Pezizomycotina</taxon>
        <taxon>Eurotiomycetes</taxon>
        <taxon>Eurotiomycetidae</taxon>
        <taxon>Eurotiales</taxon>
        <taxon>Aspergillaceae</taxon>
        <taxon>Aspergillus</taxon>
        <taxon>Aspergillus subgen. Circumdati</taxon>
    </lineage>
</organism>
<reference evidence="3" key="1">
    <citation type="submission" date="2019-04" db="EMBL/GenBank/DDBJ databases">
        <title>Friends and foes A comparative genomics studyof 23 Aspergillus species from section Flavi.</title>
        <authorList>
            <consortium name="DOE Joint Genome Institute"/>
            <person name="Kjaerbolling I."/>
            <person name="Vesth T."/>
            <person name="Frisvad J.C."/>
            <person name="Nybo J.L."/>
            <person name="Theobald S."/>
            <person name="Kildgaard S."/>
            <person name="Isbrandt T."/>
            <person name="Kuo A."/>
            <person name="Sato A."/>
            <person name="Lyhne E.K."/>
            <person name="Kogle M.E."/>
            <person name="Wiebenga A."/>
            <person name="Kun R.S."/>
            <person name="Lubbers R.J."/>
            <person name="Makela M.R."/>
            <person name="Barry K."/>
            <person name="Chovatia M."/>
            <person name="Clum A."/>
            <person name="Daum C."/>
            <person name="Haridas S."/>
            <person name="He G."/>
            <person name="LaButti K."/>
            <person name="Lipzen A."/>
            <person name="Mondo S."/>
            <person name="Riley R."/>
            <person name="Salamov A."/>
            <person name="Simmons B.A."/>
            <person name="Magnuson J.K."/>
            <person name="Henrissat B."/>
            <person name="Mortensen U.H."/>
            <person name="Larsen T.O."/>
            <person name="Devries R.P."/>
            <person name="Grigoriev I.V."/>
            <person name="Machida M."/>
            <person name="Baker S.E."/>
            <person name="Andersen M.R."/>
        </authorList>
    </citation>
    <scope>NUCLEOTIDE SEQUENCE [LARGE SCALE GENOMIC DNA]</scope>
    <source>
        <strain evidence="3">IBT 14317</strain>
    </source>
</reference>
<dbReference type="Proteomes" id="UP000326877">
    <property type="component" value="Unassembled WGS sequence"/>
</dbReference>
<dbReference type="PANTHER" id="PTHR37534">
    <property type="entry name" value="TRANSCRIPTIONAL ACTIVATOR PROTEIN UGA3"/>
    <property type="match status" value="1"/>
</dbReference>
<accession>A0A5N7CMN5</accession>
<proteinExistence type="predicted"/>
<dbReference type="OrthoDB" id="407832at2759"/>
<sequence>MLVLKASLMGHKRLSNPVFAHNSLAADHPELQEAQTDASQSQGTQWKTVTSLPESRIPLSKSIIDTSPQGQDLPQSIWSHKGIQETCLMRYFVDELAQWFDTCDPSKHFAHVVPQRAETCPALRYAMFSASARHLSRRQHVRTNEVLCLGKKLPYLREDAALEYQSLCISQLMSLSGDPSEVADENLLAAAVILRFYEEVDSPLVGVDDETYLRGVQVFLDAQAAAAVRSGGLRLASFWVGVRQEFHTSFIKQRVFQLDLSHYDNTTYRLLEQADDPTWANRVILHCAHTLIYCYGTRSHTLKEYGQLWDYSQEWQRMVPPTFNPIYSRQPERSKGEVFPELWYLDDCIVTAIQHWHLARILLLAFDPRVPRLGLRRRAAVGRREADIKESMFILCGIARSNKAAPALITACGDRVTDRLEQEALLDILTATEETHALSTIKAQIQLREAWGWTI</sequence>
<dbReference type="AlphaFoldDB" id="A0A5N7CMN5"/>
<dbReference type="GO" id="GO:0005634">
    <property type="term" value="C:nucleus"/>
    <property type="evidence" value="ECO:0007669"/>
    <property type="project" value="UniProtKB-SubCell"/>
</dbReference>
<keyword evidence="2" id="KW-0539">Nucleus</keyword>
<dbReference type="GO" id="GO:0000976">
    <property type="term" value="F:transcription cis-regulatory region binding"/>
    <property type="evidence" value="ECO:0007669"/>
    <property type="project" value="TreeGrafter"/>
</dbReference>
<comment type="subcellular location">
    <subcellularLocation>
        <location evidence="1">Nucleus</location>
    </subcellularLocation>
</comment>
<dbReference type="InterPro" id="IPR021858">
    <property type="entry name" value="Fun_TF"/>
</dbReference>
<name>A0A5N7CMN5_PETAA</name>
<dbReference type="Pfam" id="PF11951">
    <property type="entry name" value="Fungal_trans_2"/>
    <property type="match status" value="1"/>
</dbReference>
<protein>
    <recommendedName>
        <fullName evidence="4">Zn(II)2Cys6 transcription factor</fullName>
    </recommendedName>
</protein>
<evidence type="ECO:0008006" key="4">
    <source>
        <dbReference type="Google" id="ProtNLM"/>
    </source>
</evidence>
<gene>
    <name evidence="3" type="ORF">BDV23DRAFT_179316</name>
</gene>
<evidence type="ECO:0000313" key="3">
    <source>
        <dbReference type="EMBL" id="KAE8394928.1"/>
    </source>
</evidence>
<evidence type="ECO:0000256" key="1">
    <source>
        <dbReference type="ARBA" id="ARBA00004123"/>
    </source>
</evidence>
<dbReference type="PANTHER" id="PTHR37534:SF2">
    <property type="entry name" value="N-ACETYLTRANSFERASE DOMAIN-CONTAINING PROTEIN"/>
    <property type="match status" value="1"/>
</dbReference>
<dbReference type="GO" id="GO:0045944">
    <property type="term" value="P:positive regulation of transcription by RNA polymerase II"/>
    <property type="evidence" value="ECO:0007669"/>
    <property type="project" value="TreeGrafter"/>
</dbReference>
<dbReference type="GO" id="GO:0003700">
    <property type="term" value="F:DNA-binding transcription factor activity"/>
    <property type="evidence" value="ECO:0007669"/>
    <property type="project" value="TreeGrafter"/>
</dbReference>
<dbReference type="EMBL" id="ML735221">
    <property type="protein sequence ID" value="KAE8394928.1"/>
    <property type="molecule type" value="Genomic_DNA"/>
</dbReference>